<name>A0ACC0XSQ2_9ROSI</name>
<reference evidence="2" key="1">
    <citation type="journal article" date="2023" name="G3 (Bethesda)">
        <title>Genome assembly and association tests identify interacting loci associated with vigor, precocity, and sex in interspecific pistachio rootstocks.</title>
        <authorList>
            <person name="Palmer W."/>
            <person name="Jacygrad E."/>
            <person name="Sagayaradj S."/>
            <person name="Cavanaugh K."/>
            <person name="Han R."/>
            <person name="Bertier L."/>
            <person name="Beede B."/>
            <person name="Kafkas S."/>
            <person name="Golino D."/>
            <person name="Preece J."/>
            <person name="Michelmore R."/>
        </authorList>
    </citation>
    <scope>NUCLEOTIDE SEQUENCE [LARGE SCALE GENOMIC DNA]</scope>
</reference>
<evidence type="ECO:0000313" key="1">
    <source>
        <dbReference type="EMBL" id="KAJ0021082.1"/>
    </source>
</evidence>
<accession>A0ACC0XSQ2</accession>
<gene>
    <name evidence="1" type="ORF">Pint_32752</name>
</gene>
<keyword evidence="2" id="KW-1185">Reference proteome</keyword>
<protein>
    <submittedName>
        <fullName evidence="1">Uncharacterized protein</fullName>
    </submittedName>
</protein>
<dbReference type="EMBL" id="CM047746">
    <property type="protein sequence ID" value="KAJ0021082.1"/>
    <property type="molecule type" value="Genomic_DNA"/>
</dbReference>
<comment type="caution">
    <text evidence="1">The sequence shown here is derived from an EMBL/GenBank/DDBJ whole genome shotgun (WGS) entry which is preliminary data.</text>
</comment>
<evidence type="ECO:0000313" key="2">
    <source>
        <dbReference type="Proteomes" id="UP001163603"/>
    </source>
</evidence>
<proteinExistence type="predicted"/>
<dbReference type="Proteomes" id="UP001163603">
    <property type="component" value="Chromosome 11"/>
</dbReference>
<organism evidence="1 2">
    <name type="scientific">Pistacia integerrima</name>
    <dbReference type="NCBI Taxonomy" id="434235"/>
    <lineage>
        <taxon>Eukaryota</taxon>
        <taxon>Viridiplantae</taxon>
        <taxon>Streptophyta</taxon>
        <taxon>Embryophyta</taxon>
        <taxon>Tracheophyta</taxon>
        <taxon>Spermatophyta</taxon>
        <taxon>Magnoliopsida</taxon>
        <taxon>eudicotyledons</taxon>
        <taxon>Gunneridae</taxon>
        <taxon>Pentapetalae</taxon>
        <taxon>rosids</taxon>
        <taxon>malvids</taxon>
        <taxon>Sapindales</taxon>
        <taxon>Anacardiaceae</taxon>
        <taxon>Pistacia</taxon>
    </lineage>
</organism>
<sequence>MLQTYSCISLLLYQFYIRCSCFLSDHLQHAGCTLNDSGSWGLIVPNLRRNYHVVILILNSIDL</sequence>